<proteinExistence type="predicted"/>
<dbReference type="EMBL" id="CAJPVJ010024405">
    <property type="protein sequence ID" value="CAG2178763.1"/>
    <property type="molecule type" value="Genomic_DNA"/>
</dbReference>
<dbReference type="InterPro" id="IPR033116">
    <property type="entry name" value="TRYPSIN_SER"/>
</dbReference>
<dbReference type="GO" id="GO:0004252">
    <property type="term" value="F:serine-type endopeptidase activity"/>
    <property type="evidence" value="ECO:0007669"/>
    <property type="project" value="InterPro"/>
</dbReference>
<dbReference type="InterPro" id="IPR050430">
    <property type="entry name" value="Peptidase_S1"/>
</dbReference>
<name>A0A7R9MKD5_9ACAR</name>
<dbReference type="GO" id="GO:0006508">
    <property type="term" value="P:proteolysis"/>
    <property type="evidence" value="ECO:0007669"/>
    <property type="project" value="UniProtKB-KW"/>
</dbReference>
<keyword evidence="3" id="KW-0720">Serine protease</keyword>
<dbReference type="EMBL" id="OC939230">
    <property type="protein sequence ID" value="CAD7661627.1"/>
    <property type="molecule type" value="Genomic_DNA"/>
</dbReference>
<sequence>SLTAADLKVKYGGLDRTNLPVTQTVQTINQHASYDSVAIDWDYSVLNLPNAIVVGGNVRTIELVDSAPANGAAASLTGWGYTVGGDTSTSPTALQYVDFKIVSATECNRRYQELYGGQITVTERMICSEHQAASGCNGDSGGPLVSGGKLAGIVSWGIRNCPSDTTVTPAAYADVANQRAWLISKIV</sequence>
<evidence type="ECO:0000313" key="7">
    <source>
        <dbReference type="Proteomes" id="UP000728032"/>
    </source>
</evidence>
<dbReference type="AlphaFoldDB" id="A0A7R9MKD5"/>
<dbReference type="Gene3D" id="2.40.10.10">
    <property type="entry name" value="Trypsin-like serine proteases"/>
    <property type="match status" value="2"/>
</dbReference>
<dbReference type="PANTHER" id="PTHR24276">
    <property type="entry name" value="POLYSERASE-RELATED"/>
    <property type="match status" value="1"/>
</dbReference>
<evidence type="ECO:0000256" key="2">
    <source>
        <dbReference type="ARBA" id="ARBA00022801"/>
    </source>
</evidence>
<dbReference type="PANTHER" id="PTHR24276:SF91">
    <property type="entry name" value="AT26814P-RELATED"/>
    <property type="match status" value="1"/>
</dbReference>
<dbReference type="SUPFAM" id="SSF50494">
    <property type="entry name" value="Trypsin-like serine proteases"/>
    <property type="match status" value="1"/>
</dbReference>
<feature type="domain" description="Peptidase S1" evidence="5">
    <location>
        <begin position="1"/>
        <end position="187"/>
    </location>
</feature>
<dbReference type="FunFam" id="2.40.10.10:FF:000036">
    <property type="entry name" value="Trypsin beta"/>
    <property type="match status" value="1"/>
</dbReference>
<dbReference type="SMART" id="SM00020">
    <property type="entry name" value="Tryp_SPc"/>
    <property type="match status" value="1"/>
</dbReference>
<dbReference type="CDD" id="cd00190">
    <property type="entry name" value="Tryp_SPc"/>
    <property type="match status" value="1"/>
</dbReference>
<evidence type="ECO:0000259" key="5">
    <source>
        <dbReference type="PROSITE" id="PS50240"/>
    </source>
</evidence>
<dbReference type="PROSITE" id="PS00135">
    <property type="entry name" value="TRYPSIN_SER"/>
    <property type="match status" value="1"/>
</dbReference>
<dbReference type="Proteomes" id="UP000728032">
    <property type="component" value="Unassembled WGS sequence"/>
</dbReference>
<evidence type="ECO:0000256" key="3">
    <source>
        <dbReference type="ARBA" id="ARBA00022825"/>
    </source>
</evidence>
<evidence type="ECO:0000313" key="6">
    <source>
        <dbReference type="EMBL" id="CAD7661627.1"/>
    </source>
</evidence>
<feature type="non-terminal residue" evidence="6">
    <location>
        <position position="187"/>
    </location>
</feature>
<keyword evidence="2" id="KW-0378">Hydrolase</keyword>
<evidence type="ECO:0000256" key="1">
    <source>
        <dbReference type="ARBA" id="ARBA00022670"/>
    </source>
</evidence>
<keyword evidence="1" id="KW-0645">Protease</keyword>
<dbReference type="InterPro" id="IPR001254">
    <property type="entry name" value="Trypsin_dom"/>
</dbReference>
<protein>
    <recommendedName>
        <fullName evidence="5">Peptidase S1 domain-containing protein</fullName>
    </recommendedName>
</protein>
<dbReference type="InterPro" id="IPR009003">
    <property type="entry name" value="Peptidase_S1_PA"/>
</dbReference>
<organism evidence="6">
    <name type="scientific">Oppiella nova</name>
    <dbReference type="NCBI Taxonomy" id="334625"/>
    <lineage>
        <taxon>Eukaryota</taxon>
        <taxon>Metazoa</taxon>
        <taxon>Ecdysozoa</taxon>
        <taxon>Arthropoda</taxon>
        <taxon>Chelicerata</taxon>
        <taxon>Arachnida</taxon>
        <taxon>Acari</taxon>
        <taxon>Acariformes</taxon>
        <taxon>Sarcoptiformes</taxon>
        <taxon>Oribatida</taxon>
        <taxon>Brachypylina</taxon>
        <taxon>Oppioidea</taxon>
        <taxon>Oppiidae</taxon>
        <taxon>Oppiella</taxon>
    </lineage>
</organism>
<keyword evidence="7" id="KW-1185">Reference proteome</keyword>
<accession>A0A7R9MKD5</accession>
<dbReference type="InterPro" id="IPR043504">
    <property type="entry name" value="Peptidase_S1_PA_chymotrypsin"/>
</dbReference>
<dbReference type="OrthoDB" id="10059102at2759"/>
<evidence type="ECO:0000256" key="4">
    <source>
        <dbReference type="ARBA" id="ARBA00023157"/>
    </source>
</evidence>
<dbReference type="PROSITE" id="PS50240">
    <property type="entry name" value="TRYPSIN_DOM"/>
    <property type="match status" value="1"/>
</dbReference>
<gene>
    <name evidence="6" type="ORF">ONB1V03_LOCUS18188</name>
</gene>
<keyword evidence="4" id="KW-1015">Disulfide bond</keyword>
<dbReference type="Pfam" id="PF00089">
    <property type="entry name" value="Trypsin"/>
    <property type="match status" value="1"/>
</dbReference>
<reference evidence="6" key="1">
    <citation type="submission" date="2020-11" db="EMBL/GenBank/DDBJ databases">
        <authorList>
            <person name="Tran Van P."/>
        </authorList>
    </citation>
    <scope>NUCLEOTIDE SEQUENCE</scope>
</reference>